<keyword evidence="3" id="KW-1185">Reference proteome</keyword>
<comment type="caution">
    <text evidence="2">The sequence shown here is derived from an EMBL/GenBank/DDBJ whole genome shotgun (WGS) entry which is preliminary data.</text>
</comment>
<keyword evidence="1" id="KW-1133">Transmembrane helix</keyword>
<feature type="transmembrane region" description="Helical" evidence="1">
    <location>
        <begin position="30"/>
        <end position="50"/>
    </location>
</feature>
<reference evidence="2 3" key="1">
    <citation type="journal article" date="2018" name="Genomics">
        <title>Molecular footprints of inshore aquatic adaptation in Indo-Pacific humpback dolphin (Sousa chinensis).</title>
        <authorList>
            <person name="Ming Y."/>
            <person name="Jian J."/>
            <person name="Yu F."/>
            <person name="Yu X."/>
            <person name="Wang J."/>
            <person name="Liu W."/>
        </authorList>
    </citation>
    <scope>NUCLEOTIDE SEQUENCE [LARGE SCALE GENOMIC DNA]</scope>
    <source>
        <strain evidence="2">MY-2018</strain>
        <tissue evidence="2">Skin</tissue>
    </source>
</reference>
<accession>A0A484GTJ7</accession>
<gene>
    <name evidence="2" type="ORF">DBR06_SOUSAS610015</name>
</gene>
<feature type="non-terminal residue" evidence="2">
    <location>
        <position position="1"/>
    </location>
</feature>
<evidence type="ECO:0000256" key="1">
    <source>
        <dbReference type="SAM" id="Phobius"/>
    </source>
</evidence>
<dbReference type="AlphaFoldDB" id="A0A484GTJ7"/>
<feature type="non-terminal residue" evidence="2">
    <location>
        <position position="92"/>
    </location>
</feature>
<sequence>IQMILVFYMLIVATFLRIFLAEVKSKGFSALSAHLTDVILFYGSITFIYMRHSSNYSLDQDQAVSVFYMVIILLSNCIIYCLRKMEVIGFLK</sequence>
<dbReference type="SUPFAM" id="SSF81321">
    <property type="entry name" value="Family A G protein-coupled receptor-like"/>
    <property type="match status" value="1"/>
</dbReference>
<feature type="transmembrane region" description="Helical" evidence="1">
    <location>
        <begin position="62"/>
        <end position="82"/>
    </location>
</feature>
<protein>
    <submittedName>
        <fullName evidence="2">Uncharacterized protein</fullName>
    </submittedName>
</protein>
<keyword evidence="1" id="KW-0812">Transmembrane</keyword>
<dbReference type="Proteomes" id="UP000295264">
    <property type="component" value="Unassembled WGS sequence"/>
</dbReference>
<proteinExistence type="predicted"/>
<organism evidence="2 3">
    <name type="scientific">Sousa chinensis</name>
    <name type="common">Indo-pacific humpbacked dolphin</name>
    <name type="synonym">Steno chinensis</name>
    <dbReference type="NCBI Taxonomy" id="103600"/>
    <lineage>
        <taxon>Eukaryota</taxon>
        <taxon>Metazoa</taxon>
        <taxon>Chordata</taxon>
        <taxon>Craniata</taxon>
        <taxon>Vertebrata</taxon>
        <taxon>Euteleostomi</taxon>
        <taxon>Mammalia</taxon>
        <taxon>Eutheria</taxon>
        <taxon>Laurasiatheria</taxon>
        <taxon>Artiodactyla</taxon>
        <taxon>Whippomorpha</taxon>
        <taxon>Cetacea</taxon>
        <taxon>Odontoceti</taxon>
        <taxon>Delphinidae</taxon>
        <taxon>Sousa</taxon>
    </lineage>
</organism>
<keyword evidence="1" id="KW-0472">Membrane</keyword>
<name>A0A484GTJ7_SOUCH</name>
<evidence type="ECO:0000313" key="2">
    <source>
        <dbReference type="EMBL" id="TEA38681.1"/>
    </source>
</evidence>
<dbReference type="PANTHER" id="PTHR48018">
    <property type="entry name" value="OLFACTORY RECEPTOR"/>
    <property type="match status" value="1"/>
</dbReference>
<evidence type="ECO:0000313" key="3">
    <source>
        <dbReference type="Proteomes" id="UP000295264"/>
    </source>
</evidence>
<dbReference type="EMBL" id="QWLN02004660">
    <property type="protein sequence ID" value="TEA38681.1"/>
    <property type="molecule type" value="Genomic_DNA"/>
</dbReference>
<feature type="transmembrane region" description="Helical" evidence="1">
    <location>
        <begin position="6"/>
        <end position="23"/>
    </location>
</feature>